<evidence type="ECO:0000313" key="2">
    <source>
        <dbReference type="Proteomes" id="UP000235023"/>
    </source>
</evidence>
<accession>A0A2J5HTZ0</accession>
<protein>
    <submittedName>
        <fullName evidence="1">Uncharacterized protein</fullName>
    </submittedName>
</protein>
<dbReference type="EMBL" id="KZ559543">
    <property type="protein sequence ID" value="PLN80805.1"/>
    <property type="molecule type" value="Genomic_DNA"/>
</dbReference>
<name>A0A2J5HTZ0_9EURO</name>
<organism evidence="1 2">
    <name type="scientific">Aspergillus taichungensis</name>
    <dbReference type="NCBI Taxonomy" id="482145"/>
    <lineage>
        <taxon>Eukaryota</taxon>
        <taxon>Fungi</taxon>
        <taxon>Dikarya</taxon>
        <taxon>Ascomycota</taxon>
        <taxon>Pezizomycotina</taxon>
        <taxon>Eurotiomycetes</taxon>
        <taxon>Eurotiomycetidae</taxon>
        <taxon>Eurotiales</taxon>
        <taxon>Aspergillaceae</taxon>
        <taxon>Aspergillus</taxon>
        <taxon>Aspergillus subgen. Circumdati</taxon>
    </lineage>
</organism>
<dbReference type="Proteomes" id="UP000235023">
    <property type="component" value="Unassembled WGS sequence"/>
</dbReference>
<gene>
    <name evidence="1" type="ORF">BDW42DRAFT_170185</name>
</gene>
<evidence type="ECO:0000313" key="1">
    <source>
        <dbReference type="EMBL" id="PLN80805.1"/>
    </source>
</evidence>
<reference evidence="2" key="1">
    <citation type="submission" date="2017-12" db="EMBL/GenBank/DDBJ databases">
        <authorList>
            <consortium name="DOE Joint Genome Institute"/>
            <person name="Mondo S.J."/>
            <person name="Kjaerbolling I."/>
            <person name="Vesth T.C."/>
            <person name="Frisvad J.C."/>
            <person name="Nybo J.L."/>
            <person name="Theobald S."/>
            <person name="Kuo A."/>
            <person name="Bowyer P."/>
            <person name="Matsuda Y."/>
            <person name="Lyhne E.K."/>
            <person name="Kogle M.E."/>
            <person name="Clum A."/>
            <person name="Lipzen A."/>
            <person name="Salamov A."/>
            <person name="Ngan C.Y."/>
            <person name="Daum C."/>
            <person name="Chiniquy J."/>
            <person name="Barry K."/>
            <person name="LaButti K."/>
            <person name="Haridas S."/>
            <person name="Simmons B.A."/>
            <person name="Magnuson J.K."/>
            <person name="Mortensen U.H."/>
            <person name="Larsen T.O."/>
            <person name="Grigoriev I.V."/>
            <person name="Baker S.E."/>
            <person name="Andersen M.R."/>
            <person name="Nordberg H.P."/>
            <person name="Cantor M.N."/>
            <person name="Hua S.X."/>
        </authorList>
    </citation>
    <scope>NUCLEOTIDE SEQUENCE [LARGE SCALE GENOMIC DNA]</scope>
    <source>
        <strain evidence="2">IBT 19404</strain>
    </source>
</reference>
<dbReference type="OrthoDB" id="3000060at2759"/>
<proteinExistence type="predicted"/>
<dbReference type="AlphaFoldDB" id="A0A2J5HTZ0"/>
<keyword evidence="2" id="KW-1185">Reference proteome</keyword>
<sequence>MNSGLYITYTRGFFSAQDDRWNIEWRRRSGFPPLDYKANWEELREVSSLGPVGENQDLTPALGLAGSIGRGYHNIIKTHARAYMDSFPAPDNSGTNVADWKLKRLLQRERYDEEVLVYLNDVLDYRASVITMAMQRTILLPLRFSSVSL</sequence>